<gene>
    <name evidence="7" type="ORF">TVAG_490090</name>
</gene>
<dbReference type="FunFam" id="1.20.1250.20:FF:000279">
    <property type="entry name" value="Major facilitator superfamily protein"/>
    <property type="match status" value="1"/>
</dbReference>
<dbReference type="FunCoup" id="A2FB46">
    <property type="interactions" value="488"/>
</dbReference>
<feature type="transmembrane region" description="Helical" evidence="5">
    <location>
        <begin position="153"/>
        <end position="172"/>
    </location>
</feature>
<evidence type="ECO:0000256" key="2">
    <source>
        <dbReference type="ARBA" id="ARBA00022692"/>
    </source>
</evidence>
<dbReference type="InterPro" id="IPR005828">
    <property type="entry name" value="MFS_sugar_transport-like"/>
</dbReference>
<evidence type="ECO:0000259" key="6">
    <source>
        <dbReference type="PROSITE" id="PS50850"/>
    </source>
</evidence>
<dbReference type="GO" id="GO:0055085">
    <property type="term" value="P:transmembrane transport"/>
    <property type="evidence" value="ECO:0000318"/>
    <property type="project" value="GO_Central"/>
</dbReference>
<keyword evidence="8" id="KW-1185">Reference proteome</keyword>
<sequence>MFGPFLITFILKYIGRKLAFTILHLFTAIIYIICLFMTKKRFWIAILSRALVGLEVGGFTSLCPTILIEIAPSKYSGFFGNLHQIGVVLGITIMYIQGEYAHWKTLFYTGIATSILGACLIWLCPETSPLEQKSDNEENQNESLFKDIHTSKLVVGLTLMVIQQFCGVNAILSNLEQNFRDAGLTLRSGIASSISMLAQLVGVLICGPIVDSIGRKSLFSISSLGCSIMLFLFSLNLKYNITNYVVLIIICFYLFFFGLALGPIPWFIVPEYFSGSIRSMSATMVTFVNQLCSFLVIFLYPWMKNGMGQSATIIFYGIISAIGAIFGYFYIEEPRKISTESIDWNENDLEDNLVED</sequence>
<evidence type="ECO:0000256" key="1">
    <source>
        <dbReference type="ARBA" id="ARBA00004141"/>
    </source>
</evidence>
<feature type="transmembrane region" description="Helical" evidence="5">
    <location>
        <begin position="217"/>
        <end position="237"/>
    </location>
</feature>
<feature type="transmembrane region" description="Helical" evidence="5">
    <location>
        <begin position="77"/>
        <end position="96"/>
    </location>
</feature>
<reference evidence="7" key="2">
    <citation type="journal article" date="2007" name="Science">
        <title>Draft genome sequence of the sexually transmitted pathogen Trichomonas vaginalis.</title>
        <authorList>
            <person name="Carlton J.M."/>
            <person name="Hirt R.P."/>
            <person name="Silva J.C."/>
            <person name="Delcher A.L."/>
            <person name="Schatz M."/>
            <person name="Zhao Q."/>
            <person name="Wortman J.R."/>
            <person name="Bidwell S.L."/>
            <person name="Alsmark U.C.M."/>
            <person name="Besteiro S."/>
            <person name="Sicheritz-Ponten T."/>
            <person name="Noel C.J."/>
            <person name="Dacks J.B."/>
            <person name="Foster P.G."/>
            <person name="Simillion C."/>
            <person name="Van de Peer Y."/>
            <person name="Miranda-Saavedra D."/>
            <person name="Barton G.J."/>
            <person name="Westrop G.D."/>
            <person name="Mueller S."/>
            <person name="Dessi D."/>
            <person name="Fiori P.L."/>
            <person name="Ren Q."/>
            <person name="Paulsen I."/>
            <person name="Zhang H."/>
            <person name="Bastida-Corcuera F.D."/>
            <person name="Simoes-Barbosa A."/>
            <person name="Brown M.T."/>
            <person name="Hayes R.D."/>
            <person name="Mukherjee M."/>
            <person name="Okumura C.Y."/>
            <person name="Schneider R."/>
            <person name="Smith A.J."/>
            <person name="Vanacova S."/>
            <person name="Villalvazo M."/>
            <person name="Haas B.J."/>
            <person name="Pertea M."/>
            <person name="Feldblyum T.V."/>
            <person name="Utterback T.R."/>
            <person name="Shu C.L."/>
            <person name="Osoegawa K."/>
            <person name="de Jong P.J."/>
            <person name="Hrdy I."/>
            <person name="Horvathova L."/>
            <person name="Zubacova Z."/>
            <person name="Dolezal P."/>
            <person name="Malik S.B."/>
            <person name="Logsdon J.M. Jr."/>
            <person name="Henze K."/>
            <person name="Gupta A."/>
            <person name="Wang C.C."/>
            <person name="Dunne R.L."/>
            <person name="Upcroft J.A."/>
            <person name="Upcroft P."/>
            <person name="White O."/>
            <person name="Salzberg S.L."/>
            <person name="Tang P."/>
            <person name="Chiu C.-H."/>
            <person name="Lee Y.-S."/>
            <person name="Embley T.M."/>
            <person name="Coombs G.H."/>
            <person name="Mottram J.C."/>
            <person name="Tachezy J."/>
            <person name="Fraser-Liggett C.M."/>
            <person name="Johnson P.J."/>
        </authorList>
    </citation>
    <scope>NUCLEOTIDE SEQUENCE [LARGE SCALE GENOMIC DNA]</scope>
    <source>
        <strain evidence="7">G3</strain>
    </source>
</reference>
<dbReference type="VEuPathDB" id="TrichDB:TVAG_490090"/>
<accession>A2FB46</accession>
<keyword evidence="2 5" id="KW-0812">Transmembrane</keyword>
<evidence type="ECO:0000313" key="7">
    <source>
        <dbReference type="EMBL" id="EAX97881.1"/>
    </source>
</evidence>
<dbReference type="GO" id="GO:0016020">
    <property type="term" value="C:membrane"/>
    <property type="evidence" value="ECO:0000318"/>
    <property type="project" value="GO_Central"/>
</dbReference>
<reference evidence="7" key="1">
    <citation type="submission" date="2006-10" db="EMBL/GenBank/DDBJ databases">
        <authorList>
            <person name="Amadeo P."/>
            <person name="Zhao Q."/>
            <person name="Wortman J."/>
            <person name="Fraser-Liggett C."/>
            <person name="Carlton J."/>
        </authorList>
    </citation>
    <scope>NUCLEOTIDE SEQUENCE</scope>
    <source>
        <strain evidence="7">G3</strain>
    </source>
</reference>
<feature type="transmembrane region" description="Helical" evidence="5">
    <location>
        <begin position="280"/>
        <end position="301"/>
    </location>
</feature>
<dbReference type="PRINTS" id="PR00171">
    <property type="entry name" value="SUGRTRNSPORT"/>
</dbReference>
<feature type="transmembrane region" description="Helical" evidence="5">
    <location>
        <begin position="18"/>
        <end position="38"/>
    </location>
</feature>
<dbReference type="PROSITE" id="PS50850">
    <property type="entry name" value="MFS"/>
    <property type="match status" value="1"/>
</dbReference>
<feature type="transmembrane region" description="Helical" evidence="5">
    <location>
        <begin position="244"/>
        <end position="268"/>
    </location>
</feature>
<dbReference type="InterPro" id="IPR020846">
    <property type="entry name" value="MFS_dom"/>
</dbReference>
<dbReference type="VEuPathDB" id="TrichDB:TVAGG3_0867890"/>
<dbReference type="STRING" id="5722.A2FB46"/>
<protein>
    <submittedName>
        <fullName evidence="7">Major facilitator superfamily protein</fullName>
    </submittedName>
</protein>
<evidence type="ECO:0000313" key="8">
    <source>
        <dbReference type="Proteomes" id="UP000001542"/>
    </source>
</evidence>
<dbReference type="eggNOG" id="KOG0569">
    <property type="taxonomic scope" value="Eukaryota"/>
</dbReference>
<keyword evidence="4 5" id="KW-0472">Membrane</keyword>
<comment type="subcellular location">
    <subcellularLocation>
        <location evidence="1">Membrane</location>
        <topology evidence="1">Multi-pass membrane protein</topology>
    </subcellularLocation>
</comment>
<feature type="domain" description="Major facilitator superfamily (MFS) profile" evidence="6">
    <location>
        <begin position="1"/>
        <end position="335"/>
    </location>
</feature>
<evidence type="ECO:0000256" key="5">
    <source>
        <dbReference type="SAM" id="Phobius"/>
    </source>
</evidence>
<organism evidence="7 8">
    <name type="scientific">Trichomonas vaginalis (strain ATCC PRA-98 / G3)</name>
    <dbReference type="NCBI Taxonomy" id="412133"/>
    <lineage>
        <taxon>Eukaryota</taxon>
        <taxon>Metamonada</taxon>
        <taxon>Parabasalia</taxon>
        <taxon>Trichomonadida</taxon>
        <taxon>Trichomonadidae</taxon>
        <taxon>Trichomonas</taxon>
    </lineage>
</organism>
<dbReference type="RefSeq" id="XP_001310811.1">
    <property type="nucleotide sequence ID" value="XM_001310810.1"/>
</dbReference>
<dbReference type="PANTHER" id="PTHR48021:SF1">
    <property type="entry name" value="GH07001P-RELATED"/>
    <property type="match status" value="1"/>
</dbReference>
<feature type="transmembrane region" description="Helical" evidence="5">
    <location>
        <begin position="313"/>
        <end position="331"/>
    </location>
</feature>
<dbReference type="InterPro" id="IPR003663">
    <property type="entry name" value="Sugar/inositol_transpt"/>
</dbReference>
<evidence type="ECO:0000256" key="4">
    <source>
        <dbReference type="ARBA" id="ARBA00023136"/>
    </source>
</evidence>
<dbReference type="Gene3D" id="1.20.1250.20">
    <property type="entry name" value="MFS general substrate transporter like domains"/>
    <property type="match status" value="2"/>
</dbReference>
<dbReference type="OrthoDB" id="6133115at2759"/>
<dbReference type="AlphaFoldDB" id="A2FB46"/>
<dbReference type="Pfam" id="PF00083">
    <property type="entry name" value="Sugar_tr"/>
    <property type="match status" value="1"/>
</dbReference>
<dbReference type="EMBL" id="DS113697">
    <property type="protein sequence ID" value="EAX97881.1"/>
    <property type="molecule type" value="Genomic_DNA"/>
</dbReference>
<dbReference type="OMA" id="TESIDWN"/>
<dbReference type="InParanoid" id="A2FB46"/>
<keyword evidence="3 5" id="KW-1133">Transmembrane helix</keyword>
<dbReference type="SUPFAM" id="SSF103473">
    <property type="entry name" value="MFS general substrate transporter"/>
    <property type="match status" value="1"/>
</dbReference>
<dbReference type="InterPro" id="IPR050549">
    <property type="entry name" value="MFS_Trehalose_Transporter"/>
</dbReference>
<dbReference type="PANTHER" id="PTHR48021">
    <property type="match status" value="1"/>
</dbReference>
<feature type="transmembrane region" description="Helical" evidence="5">
    <location>
        <begin position="105"/>
        <end position="123"/>
    </location>
</feature>
<feature type="transmembrane region" description="Helical" evidence="5">
    <location>
        <begin position="50"/>
        <end position="71"/>
    </location>
</feature>
<dbReference type="SMR" id="A2FB46"/>
<dbReference type="Proteomes" id="UP000001542">
    <property type="component" value="Unassembled WGS sequence"/>
</dbReference>
<evidence type="ECO:0000256" key="3">
    <source>
        <dbReference type="ARBA" id="ARBA00022989"/>
    </source>
</evidence>
<dbReference type="KEGG" id="tva:4755670"/>
<dbReference type="GO" id="GO:0022857">
    <property type="term" value="F:transmembrane transporter activity"/>
    <property type="evidence" value="ECO:0000318"/>
    <property type="project" value="GO_Central"/>
</dbReference>
<proteinExistence type="predicted"/>
<dbReference type="InterPro" id="IPR036259">
    <property type="entry name" value="MFS_trans_sf"/>
</dbReference>
<name>A2FB46_TRIV3</name>
<feature type="transmembrane region" description="Helical" evidence="5">
    <location>
        <begin position="184"/>
        <end position="205"/>
    </location>
</feature>